<dbReference type="PANTHER" id="PTHR16026:SF0">
    <property type="entry name" value="CARTILAGE ACIDIC PROTEIN 1"/>
    <property type="match status" value="1"/>
</dbReference>
<dbReference type="InterPro" id="IPR027039">
    <property type="entry name" value="Crtac1"/>
</dbReference>
<evidence type="ECO:0000313" key="4">
    <source>
        <dbReference type="EMBL" id="AEE52065.1"/>
    </source>
</evidence>
<keyword evidence="1 2" id="KW-0732">Signal</keyword>
<dbReference type="InterPro" id="IPR028994">
    <property type="entry name" value="Integrin_alpha_N"/>
</dbReference>
<reference key="2">
    <citation type="submission" date="2011-04" db="EMBL/GenBank/DDBJ databases">
        <title>Complete sequence of chromosome of Haliscomenobacter hydrossis DSM 1100.</title>
        <authorList>
            <consortium name="US DOE Joint Genome Institute (JGI-PGF)"/>
            <person name="Lucas S."/>
            <person name="Han J."/>
            <person name="Lapidus A."/>
            <person name="Bruce D."/>
            <person name="Goodwin L."/>
            <person name="Pitluck S."/>
            <person name="Peters L."/>
            <person name="Kyrpides N."/>
            <person name="Mavromatis K."/>
            <person name="Ivanova N."/>
            <person name="Ovchinnikova G."/>
            <person name="Pagani I."/>
            <person name="Daligault H."/>
            <person name="Detter J.C."/>
            <person name="Han C."/>
            <person name="Land M."/>
            <person name="Hauser L."/>
            <person name="Markowitz V."/>
            <person name="Cheng J.-F."/>
            <person name="Hugenholtz P."/>
            <person name="Woyke T."/>
            <person name="Wu D."/>
            <person name="Verbarg S."/>
            <person name="Frueling A."/>
            <person name="Brambilla E."/>
            <person name="Klenk H.-P."/>
            <person name="Eisen J.A."/>
        </authorList>
    </citation>
    <scope>NUCLEOTIDE SEQUENCE</scope>
    <source>
        <strain>DSM 1100</strain>
    </source>
</reference>
<dbReference type="RefSeq" id="WP_013766603.1">
    <property type="nucleotide sequence ID" value="NC_015510.1"/>
</dbReference>
<dbReference type="eggNOG" id="COG3291">
    <property type="taxonomic scope" value="Bacteria"/>
</dbReference>
<organism evidence="4 5">
    <name type="scientific">Haliscomenobacter hydrossis (strain ATCC 27775 / DSM 1100 / LMG 10767 / O)</name>
    <dbReference type="NCBI Taxonomy" id="760192"/>
    <lineage>
        <taxon>Bacteria</taxon>
        <taxon>Pseudomonadati</taxon>
        <taxon>Bacteroidota</taxon>
        <taxon>Saprospiria</taxon>
        <taxon>Saprospirales</taxon>
        <taxon>Haliscomenobacteraceae</taxon>
        <taxon>Haliscomenobacter</taxon>
    </lineage>
</organism>
<reference evidence="4 5" key="1">
    <citation type="journal article" date="2011" name="Stand. Genomic Sci.">
        <title>Complete genome sequence of Haliscomenobacter hydrossis type strain (O).</title>
        <authorList>
            <consortium name="US DOE Joint Genome Institute (JGI-PGF)"/>
            <person name="Daligault H."/>
            <person name="Lapidus A."/>
            <person name="Zeytun A."/>
            <person name="Nolan M."/>
            <person name="Lucas S."/>
            <person name="Del Rio T.G."/>
            <person name="Tice H."/>
            <person name="Cheng J.F."/>
            <person name="Tapia R."/>
            <person name="Han C."/>
            <person name="Goodwin L."/>
            <person name="Pitluck S."/>
            <person name="Liolios K."/>
            <person name="Pagani I."/>
            <person name="Ivanova N."/>
            <person name="Huntemann M."/>
            <person name="Mavromatis K."/>
            <person name="Mikhailova N."/>
            <person name="Pati A."/>
            <person name="Chen A."/>
            <person name="Palaniappan K."/>
            <person name="Land M."/>
            <person name="Hauser L."/>
            <person name="Brambilla E.M."/>
            <person name="Rohde M."/>
            <person name="Verbarg S."/>
            <person name="Goker M."/>
            <person name="Bristow J."/>
            <person name="Eisen J.A."/>
            <person name="Markowitz V."/>
            <person name="Hugenholtz P."/>
            <person name="Kyrpides N.C."/>
            <person name="Klenk H.P."/>
            <person name="Woyke T."/>
        </authorList>
    </citation>
    <scope>NUCLEOTIDE SEQUENCE [LARGE SCALE GENOMIC DNA]</scope>
    <source>
        <strain evidence="5">ATCC 27775 / DSM 1100 / LMG 10767 / O</strain>
    </source>
</reference>
<evidence type="ECO:0000256" key="1">
    <source>
        <dbReference type="ARBA" id="ARBA00022729"/>
    </source>
</evidence>
<evidence type="ECO:0000313" key="5">
    <source>
        <dbReference type="Proteomes" id="UP000008461"/>
    </source>
</evidence>
<name>F4L5V5_HALH1</name>
<accession>F4L5V5</accession>
<feature type="signal peptide" evidence="2">
    <location>
        <begin position="1"/>
        <end position="19"/>
    </location>
</feature>
<dbReference type="Proteomes" id="UP000008461">
    <property type="component" value="Chromosome"/>
</dbReference>
<proteinExistence type="predicted"/>
<dbReference type="EMBL" id="CP002691">
    <property type="protein sequence ID" value="AEE52065.1"/>
    <property type="molecule type" value="Genomic_DNA"/>
</dbReference>
<dbReference type="OrthoDB" id="9816120at2"/>
<dbReference type="KEGG" id="hhy:Halhy_4220"/>
<evidence type="ECO:0000256" key="2">
    <source>
        <dbReference type="SAM" id="SignalP"/>
    </source>
</evidence>
<dbReference type="InterPro" id="IPR011519">
    <property type="entry name" value="UnbV_ASPIC"/>
</dbReference>
<sequence>MKPILALLLMAGLAPALMAQQFTQLKNSPLTTKPGDSRSINLVDLNGDGLDDVFVSKGLKGGQNNDLFFNLGKGNFQAITTDSIALDMSPSDGATFADTDNDGDLDAYVTTWYRRPNLFYLNDGKGGFTHIPKGITGSMGTYSETAAFGDYDNDGLVDIYISNSAGDKRNLLYRNKGNNDFERVSIDWLNEALPSRSANWADFDNDGDLDLFVANEEAQPNSLFRNMGKGNFEKIITDPVAKDTFSSITASWGDVNNDGFLDLFVGNAGYMKAQNNQLFLNTGKGGFTLAPSGPLNTDGGCSFGSAFADYDNDGDLDLFVSNGYCTGEIINFLYRNRGDGTFERDLSSLPNYQTPCSFGTAWGDLNNDGFLDLMVSTCKNGEKDPEPNNLVFMNNGNANHWLKIRLQGVASNRAAIGAKIRVKTKINGKSVWQMRELSAQTGYAGQSSLTTHFGLGTAQRIDELIVEWPSGAKQKFSKIKSGRTYQLLENGKLVPSN</sequence>
<keyword evidence="5" id="KW-1185">Reference proteome</keyword>
<dbReference type="Pfam" id="PF07593">
    <property type="entry name" value="UnbV_ASPIC"/>
    <property type="match status" value="1"/>
</dbReference>
<dbReference type="Pfam" id="PF13517">
    <property type="entry name" value="FG-GAP_3"/>
    <property type="match status" value="4"/>
</dbReference>
<protein>
    <submittedName>
        <fullName evidence="4">ASPIC/UnbV domain protein</fullName>
    </submittedName>
</protein>
<evidence type="ECO:0000259" key="3">
    <source>
        <dbReference type="Pfam" id="PF07593"/>
    </source>
</evidence>
<dbReference type="HOGENOM" id="CLU_543920_0_0_10"/>
<dbReference type="Gene3D" id="2.130.10.130">
    <property type="entry name" value="Integrin alpha, N-terminal"/>
    <property type="match status" value="2"/>
</dbReference>
<dbReference type="InterPro" id="IPR013517">
    <property type="entry name" value="FG-GAP"/>
</dbReference>
<dbReference type="PANTHER" id="PTHR16026">
    <property type="entry name" value="CARTILAGE ACIDIC PROTEIN 1"/>
    <property type="match status" value="1"/>
</dbReference>
<dbReference type="AlphaFoldDB" id="F4L5V5"/>
<feature type="domain" description="ASPIC/UnbV" evidence="3">
    <location>
        <begin position="415"/>
        <end position="485"/>
    </location>
</feature>
<dbReference type="SUPFAM" id="SSF69318">
    <property type="entry name" value="Integrin alpha N-terminal domain"/>
    <property type="match status" value="1"/>
</dbReference>
<feature type="chain" id="PRO_5003310736" evidence="2">
    <location>
        <begin position="20"/>
        <end position="497"/>
    </location>
</feature>
<gene>
    <name evidence="4" type="ordered locus">Halhy_4220</name>
</gene>